<dbReference type="AlphaFoldDB" id="A0A914RP57"/>
<keyword evidence="1" id="KW-1185">Reference proteome</keyword>
<organism evidence="1 2">
    <name type="scientific">Parascaris equorum</name>
    <name type="common">Equine roundworm</name>
    <dbReference type="NCBI Taxonomy" id="6256"/>
    <lineage>
        <taxon>Eukaryota</taxon>
        <taxon>Metazoa</taxon>
        <taxon>Ecdysozoa</taxon>
        <taxon>Nematoda</taxon>
        <taxon>Chromadorea</taxon>
        <taxon>Rhabditida</taxon>
        <taxon>Spirurina</taxon>
        <taxon>Ascaridomorpha</taxon>
        <taxon>Ascaridoidea</taxon>
        <taxon>Ascarididae</taxon>
        <taxon>Parascaris</taxon>
    </lineage>
</organism>
<dbReference type="WBParaSite" id="PEQ_0000815701-mRNA-1">
    <property type="protein sequence ID" value="PEQ_0000815701-mRNA-1"/>
    <property type="gene ID" value="PEQ_0000815701"/>
</dbReference>
<name>A0A914RP57_PAREQ</name>
<evidence type="ECO:0000313" key="1">
    <source>
        <dbReference type="Proteomes" id="UP000887564"/>
    </source>
</evidence>
<reference evidence="2" key="1">
    <citation type="submission" date="2022-11" db="UniProtKB">
        <authorList>
            <consortium name="WormBaseParasite"/>
        </authorList>
    </citation>
    <scope>IDENTIFICATION</scope>
</reference>
<accession>A0A914RP57</accession>
<sequence length="99" mass="10969">MHLPLFSAGATVLKPIREAMTKATGICEIGSHITSSHFRSSYISSIHFSTVLKVNKSDSDLFNKLKLARFESADFDLIQIETIEVSLIQFGLVHPIHLA</sequence>
<proteinExistence type="predicted"/>
<evidence type="ECO:0000313" key="2">
    <source>
        <dbReference type="WBParaSite" id="PEQ_0000815701-mRNA-1"/>
    </source>
</evidence>
<protein>
    <submittedName>
        <fullName evidence="2">Uncharacterized protein</fullName>
    </submittedName>
</protein>
<dbReference type="Proteomes" id="UP000887564">
    <property type="component" value="Unplaced"/>
</dbReference>